<dbReference type="InterPro" id="IPR038126">
    <property type="entry name" value="RAMP_sf"/>
</dbReference>
<dbReference type="Proteomes" id="UP001476798">
    <property type="component" value="Unassembled WGS sequence"/>
</dbReference>
<evidence type="ECO:0000256" key="3">
    <source>
        <dbReference type="ARBA" id="ARBA00022448"/>
    </source>
</evidence>
<evidence type="ECO:0000256" key="8">
    <source>
        <dbReference type="ARBA" id="ARBA00023136"/>
    </source>
</evidence>
<evidence type="ECO:0000256" key="2">
    <source>
        <dbReference type="ARBA" id="ARBA00007087"/>
    </source>
</evidence>
<evidence type="ECO:0000256" key="4">
    <source>
        <dbReference type="ARBA" id="ARBA00022475"/>
    </source>
</evidence>
<evidence type="ECO:0000313" key="13">
    <source>
        <dbReference type="Proteomes" id="UP001476798"/>
    </source>
</evidence>
<keyword evidence="4" id="KW-1003">Cell membrane</keyword>
<evidence type="ECO:0000256" key="5">
    <source>
        <dbReference type="ARBA" id="ARBA00022692"/>
    </source>
</evidence>
<gene>
    <name evidence="12" type="ORF">GOODEAATRI_026570</name>
</gene>
<evidence type="ECO:0000256" key="11">
    <source>
        <dbReference type="SAM" id="Phobius"/>
    </source>
</evidence>
<dbReference type="InterPro" id="IPR006985">
    <property type="entry name" value="RAMP"/>
</dbReference>
<feature type="transmembrane region" description="Helical" evidence="11">
    <location>
        <begin position="94"/>
        <end position="117"/>
    </location>
</feature>
<sequence length="123" mass="14173">MQCWWDSTRTVCFCKVQGDDRNPYRACFGNPRLSSVAGFKPEVLYNKLKMCVEASVKQSWCMGYTFMVDEVFLKVHQMFFSLCRQVHDPPLYTLLMLIVPSMIVTFFLPFLCVHLAIGNPGDS</sequence>
<keyword evidence="5 11" id="KW-0812">Transmembrane</keyword>
<protein>
    <submittedName>
        <fullName evidence="12">Uncharacterized protein</fullName>
    </submittedName>
</protein>
<proteinExistence type="inferred from homology"/>
<dbReference type="Pfam" id="PF04901">
    <property type="entry name" value="RAMP"/>
    <property type="match status" value="1"/>
</dbReference>
<keyword evidence="13" id="KW-1185">Reference proteome</keyword>
<dbReference type="Gene3D" id="1.10.150.510">
    <property type="entry name" value="Receptor activity modifying family"/>
    <property type="match status" value="1"/>
</dbReference>
<evidence type="ECO:0000256" key="6">
    <source>
        <dbReference type="ARBA" id="ARBA00022729"/>
    </source>
</evidence>
<keyword evidence="3" id="KW-0813">Transport</keyword>
<name>A0ABV0Q1E6_9TELE</name>
<keyword evidence="8 11" id="KW-0472">Membrane</keyword>
<accession>A0ABV0Q1E6</accession>
<reference evidence="12 13" key="1">
    <citation type="submission" date="2021-06" db="EMBL/GenBank/DDBJ databases">
        <authorList>
            <person name="Palmer J.M."/>
        </authorList>
    </citation>
    <scope>NUCLEOTIDE SEQUENCE [LARGE SCALE GENOMIC DNA]</scope>
    <source>
        <strain evidence="12 13">GA_2019</strain>
        <tissue evidence="12">Muscle</tissue>
    </source>
</reference>
<keyword evidence="6" id="KW-0732">Signal</keyword>
<keyword evidence="10" id="KW-0675">Receptor</keyword>
<comment type="caution">
    <text evidence="12">The sequence shown here is derived from an EMBL/GenBank/DDBJ whole genome shotgun (WGS) entry which is preliminary data.</text>
</comment>
<keyword evidence="7 11" id="KW-1133">Transmembrane helix</keyword>
<evidence type="ECO:0000256" key="7">
    <source>
        <dbReference type="ARBA" id="ARBA00022989"/>
    </source>
</evidence>
<evidence type="ECO:0000256" key="1">
    <source>
        <dbReference type="ARBA" id="ARBA00004251"/>
    </source>
</evidence>
<evidence type="ECO:0000256" key="10">
    <source>
        <dbReference type="ARBA" id="ARBA00023170"/>
    </source>
</evidence>
<dbReference type="EMBL" id="JAHRIO010093274">
    <property type="protein sequence ID" value="MEQ2189569.1"/>
    <property type="molecule type" value="Genomic_DNA"/>
</dbReference>
<organism evidence="12 13">
    <name type="scientific">Goodea atripinnis</name>
    <dbReference type="NCBI Taxonomy" id="208336"/>
    <lineage>
        <taxon>Eukaryota</taxon>
        <taxon>Metazoa</taxon>
        <taxon>Chordata</taxon>
        <taxon>Craniata</taxon>
        <taxon>Vertebrata</taxon>
        <taxon>Euteleostomi</taxon>
        <taxon>Actinopterygii</taxon>
        <taxon>Neopterygii</taxon>
        <taxon>Teleostei</taxon>
        <taxon>Neoteleostei</taxon>
        <taxon>Acanthomorphata</taxon>
        <taxon>Ovalentaria</taxon>
        <taxon>Atherinomorphae</taxon>
        <taxon>Cyprinodontiformes</taxon>
        <taxon>Goodeidae</taxon>
        <taxon>Goodea</taxon>
    </lineage>
</organism>
<evidence type="ECO:0000313" key="12">
    <source>
        <dbReference type="EMBL" id="MEQ2189569.1"/>
    </source>
</evidence>
<comment type="similarity">
    <text evidence="2">Belongs to the RAMP family.</text>
</comment>
<comment type="subcellular location">
    <subcellularLocation>
        <location evidence="1">Cell membrane</location>
        <topology evidence="1">Single-pass type I membrane protein</topology>
    </subcellularLocation>
</comment>
<evidence type="ECO:0000256" key="9">
    <source>
        <dbReference type="ARBA" id="ARBA00023157"/>
    </source>
</evidence>
<keyword evidence="9" id="KW-1015">Disulfide bond</keyword>